<dbReference type="AlphaFoldDB" id="S0F6Z7"/>
<dbReference type="STRING" id="547042.BACCOPRO_01581"/>
<organism evidence="1 2">
    <name type="scientific">Phocaeicola coprophilus DSM 18228 = JCM 13818</name>
    <dbReference type="NCBI Taxonomy" id="547042"/>
    <lineage>
        <taxon>Bacteria</taxon>
        <taxon>Pseudomonadati</taxon>
        <taxon>Bacteroidota</taxon>
        <taxon>Bacteroidia</taxon>
        <taxon>Bacteroidales</taxon>
        <taxon>Bacteroidaceae</taxon>
        <taxon>Phocaeicola</taxon>
    </lineage>
</organism>
<comment type="caution">
    <text evidence="1">The sequence shown here is derived from an EMBL/GenBank/DDBJ whole genome shotgun (WGS) entry which is preliminary data.</text>
</comment>
<dbReference type="Proteomes" id="UP000014073">
    <property type="component" value="Unassembled WGS sequence"/>
</dbReference>
<proteinExistence type="predicted"/>
<name>S0F6Z7_9BACT</name>
<evidence type="ECO:0000313" key="1">
    <source>
        <dbReference type="EMBL" id="EEF76084.1"/>
    </source>
</evidence>
<reference evidence="1 2" key="1">
    <citation type="submission" date="2008-12" db="EMBL/GenBank/DDBJ databases">
        <authorList>
            <person name="Fulton L."/>
            <person name="Clifton S."/>
            <person name="Fulton B."/>
            <person name="Xu J."/>
            <person name="Minx P."/>
            <person name="Pepin K.H."/>
            <person name="Johnson M."/>
            <person name="Bhonagiri V."/>
            <person name="Nash W.E."/>
            <person name="Mardis E.R."/>
            <person name="Wilson R.K."/>
        </authorList>
    </citation>
    <scope>NUCLEOTIDE SEQUENCE [LARGE SCALE GENOMIC DNA]</scope>
    <source>
        <strain evidence="1 2">DSM 18228</strain>
    </source>
</reference>
<gene>
    <name evidence="1" type="ORF">BACCOPRO_01581</name>
</gene>
<dbReference type="HOGENOM" id="CLU_3284749_0_0_10"/>
<keyword evidence="2" id="KW-1185">Reference proteome</keyword>
<evidence type="ECO:0000313" key="2">
    <source>
        <dbReference type="Proteomes" id="UP000014073"/>
    </source>
</evidence>
<dbReference type="EMBL" id="ACBW01000115">
    <property type="protein sequence ID" value="EEF76084.1"/>
    <property type="molecule type" value="Genomic_DNA"/>
</dbReference>
<sequence>MHDRGYTASRGGQFYLFNYSFINSFVAYEKSCFTNHALIR</sequence>
<accession>S0F6Z7</accession>
<protein>
    <submittedName>
        <fullName evidence="1">Uncharacterized protein</fullName>
    </submittedName>
</protein>